<accession>A0A3E0EQ44</accession>
<proteinExistence type="predicted"/>
<evidence type="ECO:0000259" key="6">
    <source>
        <dbReference type="Pfam" id="PF00717"/>
    </source>
</evidence>
<sequence>MEFKGLNPNNVTVDAGLSVGLIGKAIKNSAGLNSDTIEKILHAYIDINPIWFVLGDGEMLKPNVKDMSQSENVTKTVTFSEETKSKENVSLSVNEGQSPLYSKMPKVVTVDTSGKDNVVLVPVKAAAGYLAGYGDNEFIQTLPTFSLPNIQNGTFRMFQVSGHSMYPTLCDGCYVVGEWVENWIKDVKDNRIYVVVSDKGVLVKRVLNRLKKYENLYLKSDNRKEHPNTTLEPSQIKEIWAVKMHLSFELPDPTVLYDRVGDLEAEIDHIKSLIKSKN</sequence>
<dbReference type="PANTHER" id="PTHR40661">
    <property type="match status" value="1"/>
</dbReference>
<gene>
    <name evidence="7" type="ORF">C8P67_103278</name>
</gene>
<dbReference type="InterPro" id="IPR019756">
    <property type="entry name" value="Pept_S26A_signal_pept_1_Ser-AS"/>
</dbReference>
<keyword evidence="8" id="KW-1185">Reference proteome</keyword>
<keyword evidence="4" id="KW-0238">DNA-binding</keyword>
<dbReference type="CDD" id="cd06462">
    <property type="entry name" value="Peptidase_S24_S26"/>
    <property type="match status" value="1"/>
</dbReference>
<dbReference type="GO" id="GO:0006508">
    <property type="term" value="P:proteolysis"/>
    <property type="evidence" value="ECO:0007669"/>
    <property type="project" value="UniProtKB-KW"/>
</dbReference>
<evidence type="ECO:0000313" key="8">
    <source>
        <dbReference type="Proteomes" id="UP000257136"/>
    </source>
</evidence>
<keyword evidence="1" id="KW-0645">Protease</keyword>
<evidence type="ECO:0000256" key="1">
    <source>
        <dbReference type="ARBA" id="ARBA00022670"/>
    </source>
</evidence>
<dbReference type="EMBL" id="QUNI01000003">
    <property type="protein sequence ID" value="REH00302.1"/>
    <property type="molecule type" value="Genomic_DNA"/>
</dbReference>
<dbReference type="GO" id="GO:0003677">
    <property type="term" value="F:DNA binding"/>
    <property type="evidence" value="ECO:0007669"/>
    <property type="project" value="UniProtKB-KW"/>
</dbReference>
<evidence type="ECO:0000256" key="2">
    <source>
        <dbReference type="ARBA" id="ARBA00022801"/>
    </source>
</evidence>
<dbReference type="InterPro" id="IPR036286">
    <property type="entry name" value="LexA/Signal_pep-like_sf"/>
</dbReference>
<dbReference type="Proteomes" id="UP000257136">
    <property type="component" value="Unassembled WGS sequence"/>
</dbReference>
<dbReference type="GO" id="GO:0004252">
    <property type="term" value="F:serine-type endopeptidase activity"/>
    <property type="evidence" value="ECO:0007669"/>
    <property type="project" value="InterPro"/>
</dbReference>
<dbReference type="RefSeq" id="WP_170141420.1">
    <property type="nucleotide sequence ID" value="NZ_QUNI01000003.1"/>
</dbReference>
<reference evidence="7 8" key="1">
    <citation type="submission" date="2018-08" db="EMBL/GenBank/DDBJ databases">
        <title>Genomic Encyclopedia of Archaeal and Bacterial Type Strains, Phase II (KMG-II): from individual species to whole genera.</title>
        <authorList>
            <person name="Goeker M."/>
        </authorList>
    </citation>
    <scope>NUCLEOTIDE SEQUENCE [LARGE SCALE GENOMIC DNA]</scope>
    <source>
        <strain evidence="7 8">DSM 100880</strain>
    </source>
</reference>
<dbReference type="Pfam" id="PF00717">
    <property type="entry name" value="Peptidase_S24"/>
    <property type="match status" value="1"/>
</dbReference>
<dbReference type="SUPFAM" id="SSF51306">
    <property type="entry name" value="LexA/Signal peptidase"/>
    <property type="match status" value="1"/>
</dbReference>
<dbReference type="PROSITE" id="PS00501">
    <property type="entry name" value="SPASE_I_1"/>
    <property type="match status" value="1"/>
</dbReference>
<dbReference type="InterPro" id="IPR015927">
    <property type="entry name" value="Peptidase_S24_S26A/B/C"/>
</dbReference>
<evidence type="ECO:0000256" key="5">
    <source>
        <dbReference type="ARBA" id="ARBA00023163"/>
    </source>
</evidence>
<feature type="domain" description="Peptidase S24/S26A/S26B/S26C" evidence="6">
    <location>
        <begin position="151"/>
        <end position="237"/>
    </location>
</feature>
<keyword evidence="3" id="KW-0805">Transcription regulation</keyword>
<dbReference type="Gene3D" id="2.10.109.10">
    <property type="entry name" value="Umud Fragment, subunit A"/>
    <property type="match status" value="1"/>
</dbReference>
<evidence type="ECO:0000256" key="4">
    <source>
        <dbReference type="ARBA" id="ARBA00023125"/>
    </source>
</evidence>
<keyword evidence="5" id="KW-0804">Transcription</keyword>
<keyword evidence="2" id="KW-0378">Hydrolase</keyword>
<comment type="caution">
    <text evidence="7">The sequence shown here is derived from an EMBL/GenBank/DDBJ whole genome shotgun (WGS) entry which is preliminary data.</text>
</comment>
<organism evidence="7 8">
    <name type="scientific">Flavobacterium aquicola</name>
    <dbReference type="NCBI Taxonomy" id="1682742"/>
    <lineage>
        <taxon>Bacteria</taxon>
        <taxon>Pseudomonadati</taxon>
        <taxon>Bacteroidota</taxon>
        <taxon>Flavobacteriia</taxon>
        <taxon>Flavobacteriales</taxon>
        <taxon>Flavobacteriaceae</taxon>
        <taxon>Flavobacterium</taxon>
    </lineage>
</organism>
<dbReference type="AlphaFoldDB" id="A0A3E0EQ44"/>
<dbReference type="PANTHER" id="PTHR40661:SF3">
    <property type="entry name" value="FELS-1 PROPHAGE TRANSCRIPTIONAL REGULATOR"/>
    <property type="match status" value="1"/>
</dbReference>
<evidence type="ECO:0000313" key="7">
    <source>
        <dbReference type="EMBL" id="REH00302.1"/>
    </source>
</evidence>
<protein>
    <submittedName>
        <fullName evidence="7">Peptidase S24-like protein</fullName>
    </submittedName>
</protein>
<name>A0A3E0EQ44_9FLAO</name>
<evidence type="ECO:0000256" key="3">
    <source>
        <dbReference type="ARBA" id="ARBA00023015"/>
    </source>
</evidence>
<dbReference type="GO" id="GO:0016020">
    <property type="term" value="C:membrane"/>
    <property type="evidence" value="ECO:0007669"/>
    <property type="project" value="InterPro"/>
</dbReference>